<dbReference type="EMBL" id="LR134266">
    <property type="protein sequence ID" value="VED66878.1"/>
    <property type="molecule type" value="Genomic_DNA"/>
</dbReference>
<organism evidence="1 2">
    <name type="scientific">Streptococcus viridans</name>
    <dbReference type="NCBI Taxonomy" id="78535"/>
    <lineage>
        <taxon>Bacteria</taxon>
        <taxon>Bacillati</taxon>
        <taxon>Bacillota</taxon>
        <taxon>Bacilli</taxon>
        <taxon>Lactobacillales</taxon>
        <taxon>Streptococcaceae</taxon>
        <taxon>Streptococcus</taxon>
    </lineage>
</organism>
<dbReference type="RefSeq" id="WP_126403979.1">
    <property type="nucleotide sequence ID" value="NZ_LR134266.1"/>
</dbReference>
<dbReference type="GO" id="GO:0005975">
    <property type="term" value="P:carbohydrate metabolic process"/>
    <property type="evidence" value="ECO:0007669"/>
    <property type="project" value="InterPro"/>
</dbReference>
<reference evidence="1 2" key="1">
    <citation type="submission" date="2018-12" db="EMBL/GenBank/DDBJ databases">
        <authorList>
            <consortium name="Pathogen Informatics"/>
        </authorList>
    </citation>
    <scope>NUCLEOTIDE SEQUENCE [LARGE SCALE GENOMIC DNA]</scope>
    <source>
        <strain evidence="1 2">NCTC3166</strain>
    </source>
</reference>
<gene>
    <name evidence="1" type="ORF">NCTC3166_00691</name>
</gene>
<dbReference type="Gene3D" id="2.70.98.10">
    <property type="match status" value="1"/>
</dbReference>
<dbReference type="InterPro" id="IPR037481">
    <property type="entry name" value="LacX"/>
</dbReference>
<dbReference type="KEGG" id="svf:NCTC3166_00691"/>
<dbReference type="GO" id="GO:0030246">
    <property type="term" value="F:carbohydrate binding"/>
    <property type="evidence" value="ECO:0007669"/>
    <property type="project" value="InterPro"/>
</dbReference>
<sequence>MRIALKNNDLEVCFKELGGELASIKDQDGIQYLWQGDAQYWSGQAPVLFPICGSVRNDTTLYRPQGVGKIPRHGLVRKKNFELVEQTEDRVTFGIEDTEEMYQQYPYHFRLEISYQLLGKKIQVTYRVYHLGDEGVMPFFVGGHPGFNCPLIADEGFEDYYLEFEQEETCSIPKSYPETGLLNVFDRTPFLQQEKILNLNYDLFQKDAITLDCLQSRRVTLRSRKHEKGISVHFPDFSNLIIWTTPNKGPFIALEPWSGLSTSLEESDYLEYKKQVRLLPAGQVAELGFEIEIL</sequence>
<keyword evidence="2" id="KW-1185">Reference proteome</keyword>
<dbReference type="Proteomes" id="UP000270025">
    <property type="component" value="Chromosome"/>
</dbReference>
<dbReference type="InterPro" id="IPR008183">
    <property type="entry name" value="Aldose_1/G6P_1-epimerase"/>
</dbReference>
<proteinExistence type="predicted"/>
<evidence type="ECO:0000313" key="1">
    <source>
        <dbReference type="EMBL" id="VED66878.1"/>
    </source>
</evidence>
<dbReference type="Pfam" id="PF01263">
    <property type="entry name" value="Aldose_epim"/>
    <property type="match status" value="1"/>
</dbReference>
<dbReference type="InterPro" id="IPR011013">
    <property type="entry name" value="Gal_mutarotase_sf_dom"/>
</dbReference>
<accession>A0A447Z3M7</accession>
<protein>
    <submittedName>
        <fullName evidence="1">LacX</fullName>
    </submittedName>
</protein>
<dbReference type="GO" id="GO:0016853">
    <property type="term" value="F:isomerase activity"/>
    <property type="evidence" value="ECO:0007669"/>
    <property type="project" value="InterPro"/>
</dbReference>
<evidence type="ECO:0000313" key="2">
    <source>
        <dbReference type="Proteomes" id="UP000270025"/>
    </source>
</evidence>
<dbReference type="InterPro" id="IPR014718">
    <property type="entry name" value="GH-type_carb-bd"/>
</dbReference>
<dbReference type="CDD" id="cd09024">
    <property type="entry name" value="Aldose_epim_lacX"/>
    <property type="match status" value="1"/>
</dbReference>
<name>A0A447Z3M7_9STRE</name>
<dbReference type="AlphaFoldDB" id="A0A447Z3M7"/>
<dbReference type="SUPFAM" id="SSF74650">
    <property type="entry name" value="Galactose mutarotase-like"/>
    <property type="match status" value="1"/>
</dbReference>